<dbReference type="EMBL" id="FWZT01000034">
    <property type="protein sequence ID" value="SMF79912.1"/>
    <property type="molecule type" value="Genomic_DNA"/>
</dbReference>
<evidence type="ECO:0008006" key="3">
    <source>
        <dbReference type="Google" id="ProtNLM"/>
    </source>
</evidence>
<dbReference type="Gene3D" id="3.10.620.30">
    <property type="match status" value="1"/>
</dbReference>
<keyword evidence="2" id="KW-1185">Reference proteome</keyword>
<protein>
    <recommendedName>
        <fullName evidence="3">Protein glutaminase domain-containing protein</fullName>
    </recommendedName>
</protein>
<dbReference type="OrthoDB" id="5291113at2"/>
<evidence type="ECO:0000313" key="1">
    <source>
        <dbReference type="EMBL" id="SMF79912.1"/>
    </source>
</evidence>
<accession>A0A1Y6CU94</accession>
<evidence type="ECO:0000313" key="2">
    <source>
        <dbReference type="Proteomes" id="UP000192907"/>
    </source>
</evidence>
<organism evidence="1 2">
    <name type="scientific">Pseudobacteriovorax antillogorgiicola</name>
    <dbReference type="NCBI Taxonomy" id="1513793"/>
    <lineage>
        <taxon>Bacteria</taxon>
        <taxon>Pseudomonadati</taxon>
        <taxon>Bdellovibrionota</taxon>
        <taxon>Oligoflexia</taxon>
        <taxon>Oligoflexales</taxon>
        <taxon>Pseudobacteriovoracaceae</taxon>
        <taxon>Pseudobacteriovorax</taxon>
    </lineage>
</organism>
<proteinExistence type="predicted"/>
<name>A0A1Y6CU94_9BACT</name>
<sequence>MRLSKLKMAVVTVIFFLSGKSFGRDLQDVVNRLNQDQLEPLFGINYLMDKGKYEDLGKQYQSELRTINQRWQLSDLRKRYSNKRKQALAKNTFFHEEMNLLNQKLLRVSQSANRVDLFEIYDYYDKAQAVQGIMLNHPIASPHRVSSFDRGNEIGFCFLRAFLVHHYLRGLGVSQDHIVKVFAVGDLYYATQHWNFHVAVMIPTVELGFLVIDPIHEHPLPLRAWIRSTRSLGIKHPIDRVRFFLSSPKRFLPSENSHRISTLEHPVLRNFVEALTPYLSLDDARVSHRFMRN</sequence>
<dbReference type="AlphaFoldDB" id="A0A1Y6CU94"/>
<dbReference type="STRING" id="1513793.SAMN06296036_13411"/>
<reference evidence="2" key="1">
    <citation type="submission" date="2017-04" db="EMBL/GenBank/DDBJ databases">
        <authorList>
            <person name="Varghese N."/>
            <person name="Submissions S."/>
        </authorList>
    </citation>
    <scope>NUCLEOTIDE SEQUENCE [LARGE SCALE GENOMIC DNA]</scope>
    <source>
        <strain evidence="2">RKEM611</strain>
    </source>
</reference>
<dbReference type="RefSeq" id="WP_132325814.1">
    <property type="nucleotide sequence ID" value="NZ_FWZT01000034.1"/>
</dbReference>
<dbReference type="Proteomes" id="UP000192907">
    <property type="component" value="Unassembled WGS sequence"/>
</dbReference>
<gene>
    <name evidence="1" type="ORF">SAMN06296036_13411</name>
</gene>